<keyword evidence="6" id="KW-0472">Membrane</keyword>
<evidence type="ECO:0000256" key="8">
    <source>
        <dbReference type="ARBA" id="ARBA00023180"/>
    </source>
</evidence>
<dbReference type="GO" id="GO:0012505">
    <property type="term" value="C:endomembrane system"/>
    <property type="evidence" value="ECO:0007669"/>
    <property type="project" value="UniProtKB-SubCell"/>
</dbReference>
<keyword evidence="5" id="KW-1133">Transmembrane helix</keyword>
<organism evidence="11 12">
    <name type="scientific">Wenzhouxiangella sediminis</name>
    <dbReference type="NCBI Taxonomy" id="1792836"/>
    <lineage>
        <taxon>Bacteria</taxon>
        <taxon>Pseudomonadati</taxon>
        <taxon>Pseudomonadota</taxon>
        <taxon>Gammaproteobacteria</taxon>
        <taxon>Chromatiales</taxon>
        <taxon>Wenzhouxiangellaceae</taxon>
        <taxon>Wenzhouxiangella</taxon>
    </lineage>
</organism>
<accession>A0A3E1K974</accession>
<evidence type="ECO:0000256" key="6">
    <source>
        <dbReference type="ARBA" id="ARBA00023136"/>
    </source>
</evidence>
<dbReference type="SUPFAM" id="SSF52058">
    <property type="entry name" value="L domain-like"/>
    <property type="match status" value="1"/>
</dbReference>
<keyword evidence="4 10" id="KW-0732">Signal</keyword>
<evidence type="ECO:0000313" key="12">
    <source>
        <dbReference type="Proteomes" id="UP000260351"/>
    </source>
</evidence>
<keyword evidence="3" id="KW-0812">Transmembrane</keyword>
<evidence type="ECO:0000256" key="7">
    <source>
        <dbReference type="ARBA" id="ARBA00023170"/>
    </source>
</evidence>
<dbReference type="PANTHER" id="PTHR48052">
    <property type="entry name" value="UNNAMED PRODUCT"/>
    <property type="match status" value="1"/>
</dbReference>
<evidence type="ECO:0000256" key="4">
    <source>
        <dbReference type="ARBA" id="ARBA00022729"/>
    </source>
</evidence>
<evidence type="ECO:0000256" key="3">
    <source>
        <dbReference type="ARBA" id="ARBA00022692"/>
    </source>
</evidence>
<keyword evidence="8" id="KW-0325">Glycoprotein</keyword>
<comment type="subcellular location">
    <subcellularLocation>
        <location evidence="1">Cell membrane</location>
    </subcellularLocation>
    <subcellularLocation>
        <location evidence="9">Endomembrane system</location>
        <topology evidence="9">Single-pass membrane protein</topology>
    </subcellularLocation>
</comment>
<evidence type="ECO:0000256" key="1">
    <source>
        <dbReference type="ARBA" id="ARBA00004236"/>
    </source>
</evidence>
<evidence type="ECO:0008006" key="13">
    <source>
        <dbReference type="Google" id="ProtNLM"/>
    </source>
</evidence>
<dbReference type="RefSeq" id="WP_116650507.1">
    <property type="nucleotide sequence ID" value="NZ_QUZK01000034.1"/>
</dbReference>
<proteinExistence type="predicted"/>
<feature type="chain" id="PRO_5017749681" description="Leucine-rich repeat-containing N-terminal plant-type domain-containing protein" evidence="10">
    <location>
        <begin position="21"/>
        <end position="557"/>
    </location>
</feature>
<reference evidence="11 12" key="1">
    <citation type="submission" date="2018-08" db="EMBL/GenBank/DDBJ databases">
        <title>Wenzhouxiangella salilacus sp. nov., a novel bacterium isolated from a saline lake in Xinjiang Province, China.</title>
        <authorList>
            <person name="Han S."/>
        </authorList>
    </citation>
    <scope>NUCLEOTIDE SEQUENCE [LARGE SCALE GENOMIC DNA]</scope>
    <source>
        <strain evidence="11 12">XDB06</strain>
    </source>
</reference>
<dbReference type="InterPro" id="IPR032675">
    <property type="entry name" value="LRR_dom_sf"/>
</dbReference>
<feature type="signal peptide" evidence="10">
    <location>
        <begin position="1"/>
        <end position="20"/>
    </location>
</feature>
<keyword evidence="2" id="KW-1003">Cell membrane</keyword>
<dbReference type="OrthoDB" id="5927922at2"/>
<keyword evidence="12" id="KW-1185">Reference proteome</keyword>
<name>A0A3E1K974_9GAMM</name>
<evidence type="ECO:0000256" key="2">
    <source>
        <dbReference type="ARBA" id="ARBA00022475"/>
    </source>
</evidence>
<evidence type="ECO:0000256" key="9">
    <source>
        <dbReference type="ARBA" id="ARBA00037847"/>
    </source>
</evidence>
<dbReference type="GO" id="GO:0005886">
    <property type="term" value="C:plasma membrane"/>
    <property type="evidence" value="ECO:0007669"/>
    <property type="project" value="UniProtKB-SubCell"/>
</dbReference>
<dbReference type="Proteomes" id="UP000260351">
    <property type="component" value="Unassembled WGS sequence"/>
</dbReference>
<evidence type="ECO:0000313" key="11">
    <source>
        <dbReference type="EMBL" id="RFF30564.1"/>
    </source>
</evidence>
<dbReference type="AlphaFoldDB" id="A0A3E1K974"/>
<protein>
    <recommendedName>
        <fullName evidence="13">Leucine-rich repeat-containing N-terminal plant-type domain-containing protein</fullName>
    </recommendedName>
</protein>
<dbReference type="EMBL" id="QUZK01000034">
    <property type="protein sequence ID" value="RFF30564.1"/>
    <property type="molecule type" value="Genomic_DNA"/>
</dbReference>
<sequence>MTRHSLACLTRACLFFGASALCSAVAAQDTASTLESFYQATGGDQWRDNTGWLDPAVDFCDWYGVSCRGSQGGQQVIDRIELPANNLVGTLDLAALDELGLTELDLADNDLAGTLERAPVGIHLMDLSNNRFEGALPALRSEDIPLIVDDSPHTWRLANNRFSGPIPTNWSELRLRNLDLTGNELDGNAATAFEAIGREGPGFLGIADNDFAGPLPPDITDTWLQLHDVDTFGGLNLCWNDWQIDDPGLDDWIAARHVGGEYLDCINRARTTVTPGISGSFYNSARSGEGLTVMMLDSGQPVMYWFSFDTEGRQQWAFEAGFHHEESLQWRTLLETRGDFAEGIRFVEGQRTVRPLMGARLDRLSPNRMHFERRYWDYTLCPPLLDPPGTSQPCPLIPISDRLDYSRLTQLAGTTCTNQSDHQQYSGAWYDPFRSGEGFVIEALPDDRAVVYWFTYTADGSGDQAWMVGQGTIEPGDQSPAEIIVDPLYQPISGVYGADFDPEAVEAVDWGRLRIELDSADTGRVYWNSNLAEYGSGDYPIVRLARPMLADCDNAQP</sequence>
<comment type="caution">
    <text evidence="11">The sequence shown here is derived from an EMBL/GenBank/DDBJ whole genome shotgun (WGS) entry which is preliminary data.</text>
</comment>
<gene>
    <name evidence="11" type="ORF">DZC52_07485</name>
</gene>
<keyword evidence="7" id="KW-0675">Receptor</keyword>
<evidence type="ECO:0000256" key="10">
    <source>
        <dbReference type="SAM" id="SignalP"/>
    </source>
</evidence>
<evidence type="ECO:0000256" key="5">
    <source>
        <dbReference type="ARBA" id="ARBA00022989"/>
    </source>
</evidence>
<dbReference type="Gene3D" id="3.80.10.10">
    <property type="entry name" value="Ribonuclease Inhibitor"/>
    <property type="match status" value="1"/>
</dbReference>
<dbReference type="PANTHER" id="PTHR48052:SF8">
    <property type="entry name" value="LRR RECEPTOR-LIKE SERINE_THREONINE-PROTEIN KINASE FLS2"/>
    <property type="match status" value="1"/>
</dbReference>